<dbReference type="InterPro" id="IPR005151">
    <property type="entry name" value="Tail-specific_protease"/>
</dbReference>
<dbReference type="CDD" id="cd07560">
    <property type="entry name" value="Peptidase_S41_CPP"/>
    <property type="match status" value="1"/>
</dbReference>
<feature type="domain" description="Tail specific protease" evidence="7">
    <location>
        <begin position="175"/>
        <end position="356"/>
    </location>
</feature>
<evidence type="ECO:0000313" key="9">
    <source>
        <dbReference type="Proteomes" id="UP000812031"/>
    </source>
</evidence>
<evidence type="ECO:0000256" key="6">
    <source>
        <dbReference type="SAM" id="Phobius"/>
    </source>
</evidence>
<dbReference type="SMART" id="SM00245">
    <property type="entry name" value="TSPc"/>
    <property type="match status" value="1"/>
</dbReference>
<keyword evidence="6" id="KW-1133">Transmembrane helix</keyword>
<keyword evidence="3 5" id="KW-0378">Hydrolase</keyword>
<evidence type="ECO:0000256" key="2">
    <source>
        <dbReference type="ARBA" id="ARBA00022670"/>
    </source>
</evidence>
<evidence type="ECO:0000256" key="5">
    <source>
        <dbReference type="RuleBase" id="RU004404"/>
    </source>
</evidence>
<evidence type="ECO:0000256" key="1">
    <source>
        <dbReference type="ARBA" id="ARBA00009179"/>
    </source>
</evidence>
<accession>A0ABS6XT70</accession>
<keyword evidence="4 5" id="KW-0720">Serine protease</keyword>
<feature type="transmembrane region" description="Helical" evidence="6">
    <location>
        <begin position="7"/>
        <end position="27"/>
    </location>
</feature>
<proteinExistence type="inferred from homology"/>
<comment type="similarity">
    <text evidence="1 5">Belongs to the peptidase S41A family.</text>
</comment>
<evidence type="ECO:0000256" key="4">
    <source>
        <dbReference type="ARBA" id="ARBA00022825"/>
    </source>
</evidence>
<dbReference type="Proteomes" id="UP000812031">
    <property type="component" value="Unassembled WGS sequence"/>
</dbReference>
<evidence type="ECO:0000313" key="8">
    <source>
        <dbReference type="EMBL" id="MBW4359446.1"/>
    </source>
</evidence>
<evidence type="ECO:0000256" key="3">
    <source>
        <dbReference type="ARBA" id="ARBA00022801"/>
    </source>
</evidence>
<evidence type="ECO:0000259" key="7">
    <source>
        <dbReference type="SMART" id="SM00245"/>
    </source>
</evidence>
<dbReference type="EMBL" id="JAHWYN010000002">
    <property type="protein sequence ID" value="MBW4359446.1"/>
    <property type="molecule type" value="Genomic_DNA"/>
</dbReference>
<gene>
    <name evidence="8" type="ORF">KZH69_03005</name>
</gene>
<name>A0ABS6XT70_9FLAO</name>
<reference evidence="8 9" key="1">
    <citation type="submission" date="2021-07" db="EMBL/GenBank/DDBJ databases">
        <title>Flavobacterium sp. nov. isolated from sediment on the Taihu Lake.</title>
        <authorList>
            <person name="Qu J.-H."/>
        </authorList>
    </citation>
    <scope>NUCLEOTIDE SEQUENCE [LARGE SCALE GENOMIC DNA]</scope>
    <source>
        <strain evidence="8 9">NAS39</strain>
    </source>
</reference>
<keyword evidence="2 5" id="KW-0645">Protease</keyword>
<dbReference type="Pfam" id="PF13180">
    <property type="entry name" value="PDZ_2"/>
    <property type="match status" value="1"/>
</dbReference>
<protein>
    <submittedName>
        <fullName evidence="8">S41 family peptidase</fullName>
    </submittedName>
</protein>
<dbReference type="InterPro" id="IPR004447">
    <property type="entry name" value="Peptidase_S41A"/>
</dbReference>
<dbReference type="PANTHER" id="PTHR32060:SF30">
    <property type="entry name" value="CARBOXY-TERMINAL PROCESSING PROTEASE CTPA"/>
    <property type="match status" value="1"/>
</dbReference>
<keyword evidence="6" id="KW-0472">Membrane</keyword>
<dbReference type="CDD" id="cd06782">
    <property type="entry name" value="cpPDZ_CPP-like"/>
    <property type="match status" value="1"/>
</dbReference>
<dbReference type="PANTHER" id="PTHR32060">
    <property type="entry name" value="TAIL-SPECIFIC PROTEASE"/>
    <property type="match status" value="1"/>
</dbReference>
<dbReference type="Pfam" id="PF03572">
    <property type="entry name" value="Peptidase_S41"/>
    <property type="match status" value="1"/>
</dbReference>
<sequence>MKLDNKYLPILIGGIFALGILIGSLSGTPSSKSFVAKKNTKEKLNKLIDFIDNEYVDDVNTDSIVSLTVNNILAKLDPHSVYISPSEQAEIAETMKGDFVGIGINFYMFKDSVAVINPIKNGPSAKAGIKAGDRILYADKTKLFGRKLPNDSLFATLKGEAGSQIVLTVYRKAERKKMKITIKRDVIPLKSVDVALLLDNTTGYIKINRFAETTFDEFKTALTSLKKQGIKTLVIDVRDNGGGYMEEAIAIADEFLKDKELIVFTKSTKEPTEKTYATEQGSFEAGNVFVLINENSASASEILAGAIQDNDRGTIVGRRSFGKGLVQREMDFNDGSAVRLTIARYYTPTGRSIQKPYSKGNEEYFKESDNRFLHGELYKKDSIRVVDSLKFKTKKGKIVYGGGGIVPDVFVPLEAEHGAENVSYLLQSGIVGHFVFEQLDKNRNVFAKLTFEEFRSKIDATDLYFNFFQKYLSQNGLEVNLSNYKVLVKRYVNAEFARQLYGDKYYYEMVLKEDAMIKAVLKQNSKVQSSK</sequence>
<organism evidence="8 9">
    <name type="scientific">Flavobacterium taihuense</name>
    <dbReference type="NCBI Taxonomy" id="2857508"/>
    <lineage>
        <taxon>Bacteria</taxon>
        <taxon>Pseudomonadati</taxon>
        <taxon>Bacteroidota</taxon>
        <taxon>Flavobacteriia</taxon>
        <taxon>Flavobacteriales</taxon>
        <taxon>Flavobacteriaceae</taxon>
        <taxon>Flavobacterium</taxon>
    </lineage>
</organism>
<comment type="caution">
    <text evidence="8">The sequence shown here is derived from an EMBL/GenBank/DDBJ whole genome shotgun (WGS) entry which is preliminary data.</text>
</comment>
<keyword evidence="9" id="KW-1185">Reference proteome</keyword>
<dbReference type="RefSeq" id="WP_219315982.1">
    <property type="nucleotide sequence ID" value="NZ_JAHWYN010000002.1"/>
</dbReference>
<dbReference type="InterPro" id="IPR001478">
    <property type="entry name" value="PDZ"/>
</dbReference>
<keyword evidence="6" id="KW-0812">Transmembrane</keyword>
<dbReference type="NCBIfam" id="TIGR00225">
    <property type="entry name" value="prc"/>
    <property type="match status" value="1"/>
</dbReference>